<gene>
    <name evidence="3" type="ORF">EJN92_02350</name>
</gene>
<evidence type="ECO:0000313" key="3">
    <source>
        <dbReference type="EMBL" id="AZP10956.1"/>
    </source>
</evidence>
<sequence>MFTLVQLKRSLLAATFGAVSVLASTAQAADYHFDFSQANSLTKYAGVSFSNAINADIYDANFNIIGQHWITDTDVNTPAVGLEAMSTYGYQGSAASGVTGLQALWQPVLMSFASPISLSSFSLKQDDSSFGFPGHTQIRFLDANGQQIGSEIDYLQSGTVNISSAMARTGVSSIMLASGKFYTNIDVISAVPEAETYAMLLAGLVVLAVASRRRAA</sequence>
<dbReference type="Pfam" id="PF07589">
    <property type="entry name" value="PEP-CTERM"/>
    <property type="match status" value="1"/>
</dbReference>
<evidence type="ECO:0000259" key="2">
    <source>
        <dbReference type="Pfam" id="PF07589"/>
    </source>
</evidence>
<keyword evidence="1" id="KW-0732">Signal</keyword>
<evidence type="ECO:0000256" key="1">
    <source>
        <dbReference type="SAM" id="SignalP"/>
    </source>
</evidence>
<feature type="chain" id="PRO_5019336314" evidence="1">
    <location>
        <begin position="29"/>
        <end position="216"/>
    </location>
</feature>
<name>A0A3S9HFS7_9BURK</name>
<keyword evidence="4" id="KW-1185">Reference proteome</keyword>
<evidence type="ECO:0000313" key="4">
    <source>
        <dbReference type="Proteomes" id="UP000275663"/>
    </source>
</evidence>
<protein>
    <submittedName>
        <fullName evidence="3">PEP-CTERM sorting domain-containing protein</fullName>
    </submittedName>
</protein>
<dbReference type="KEGG" id="upv:EJN92_02350"/>
<reference evidence="3 4" key="1">
    <citation type="journal article" date="2011" name="Int. J. Syst. Evol. Microbiol.">
        <title>Description of Undibacterium oligocarboniphilum sp. nov., isolated from purified water, and Undibacterium pigrum strain CCUG 49012 as the type strain of Undibacterium parvum sp. nov., and emended descriptions of the genus Undibacterium and the species Undibacterium pigrum.</title>
        <authorList>
            <person name="Eder W."/>
            <person name="Wanner G."/>
            <person name="Ludwig W."/>
            <person name="Busse H.J."/>
            <person name="Ziemke-Kageler F."/>
            <person name="Lang E."/>
        </authorList>
    </citation>
    <scope>NUCLEOTIDE SEQUENCE [LARGE SCALE GENOMIC DNA]</scope>
    <source>
        <strain evidence="3 4">DSM 23061</strain>
    </source>
</reference>
<organism evidence="3 4">
    <name type="scientific">Undibacterium parvum</name>
    <dbReference type="NCBI Taxonomy" id="401471"/>
    <lineage>
        <taxon>Bacteria</taxon>
        <taxon>Pseudomonadati</taxon>
        <taxon>Pseudomonadota</taxon>
        <taxon>Betaproteobacteria</taxon>
        <taxon>Burkholderiales</taxon>
        <taxon>Oxalobacteraceae</taxon>
        <taxon>Undibacterium</taxon>
    </lineage>
</organism>
<dbReference type="Proteomes" id="UP000275663">
    <property type="component" value="Chromosome"/>
</dbReference>
<dbReference type="InterPro" id="IPR013424">
    <property type="entry name" value="Ice-binding_C"/>
</dbReference>
<dbReference type="RefSeq" id="WP_126126355.1">
    <property type="nucleotide sequence ID" value="NZ_CP034464.1"/>
</dbReference>
<accession>A0A3S9HFS7</accession>
<feature type="signal peptide" evidence="1">
    <location>
        <begin position="1"/>
        <end position="28"/>
    </location>
</feature>
<dbReference type="EMBL" id="CP034464">
    <property type="protein sequence ID" value="AZP10956.1"/>
    <property type="molecule type" value="Genomic_DNA"/>
</dbReference>
<proteinExistence type="predicted"/>
<feature type="domain" description="Ice-binding protein C-terminal" evidence="2">
    <location>
        <begin position="190"/>
        <end position="214"/>
    </location>
</feature>
<dbReference type="AlphaFoldDB" id="A0A3S9HFS7"/>